<evidence type="ECO:0000256" key="10">
    <source>
        <dbReference type="SAM" id="SignalP"/>
    </source>
</evidence>
<dbReference type="Pfam" id="PF00593">
    <property type="entry name" value="TonB_dep_Rec_b-barrel"/>
    <property type="match status" value="1"/>
</dbReference>
<evidence type="ECO:0000256" key="5">
    <source>
        <dbReference type="ARBA" id="ARBA00023077"/>
    </source>
</evidence>
<dbReference type="PROSITE" id="PS52016">
    <property type="entry name" value="TONB_DEPENDENT_REC_3"/>
    <property type="match status" value="1"/>
</dbReference>
<keyword evidence="4 8" id="KW-0812">Transmembrane</keyword>
<keyword evidence="3 8" id="KW-1134">Transmembrane beta strand</keyword>
<evidence type="ECO:0000259" key="11">
    <source>
        <dbReference type="Pfam" id="PF00593"/>
    </source>
</evidence>
<evidence type="ECO:0000313" key="13">
    <source>
        <dbReference type="EMBL" id="AKH43856.1"/>
    </source>
</evidence>
<comment type="similarity">
    <text evidence="8 9">Belongs to the TonB-dependent receptor family.</text>
</comment>
<evidence type="ECO:0000256" key="3">
    <source>
        <dbReference type="ARBA" id="ARBA00022452"/>
    </source>
</evidence>
<gene>
    <name evidence="13" type="primary">btuB_10</name>
    <name evidence="13" type="ORF">WYH_02828</name>
</gene>
<name>A0A0F7KXA8_9SPHN</name>
<dbReference type="STRING" id="1267766.WYH_02828"/>
<dbReference type="InterPro" id="IPR012910">
    <property type="entry name" value="Plug_dom"/>
</dbReference>
<dbReference type="PANTHER" id="PTHR47234">
    <property type="match status" value="1"/>
</dbReference>
<evidence type="ECO:0000256" key="9">
    <source>
        <dbReference type="RuleBase" id="RU003357"/>
    </source>
</evidence>
<keyword evidence="5 9" id="KW-0798">TonB box</keyword>
<dbReference type="GO" id="GO:0009279">
    <property type="term" value="C:cell outer membrane"/>
    <property type="evidence" value="ECO:0007669"/>
    <property type="project" value="UniProtKB-SubCell"/>
</dbReference>
<evidence type="ECO:0000313" key="14">
    <source>
        <dbReference type="Proteomes" id="UP000034392"/>
    </source>
</evidence>
<evidence type="ECO:0000256" key="8">
    <source>
        <dbReference type="PROSITE-ProRule" id="PRU01360"/>
    </source>
</evidence>
<dbReference type="Proteomes" id="UP000034392">
    <property type="component" value="Chromosome"/>
</dbReference>
<keyword evidence="14" id="KW-1185">Reference proteome</keyword>
<keyword evidence="7 8" id="KW-0998">Cell outer membrane</keyword>
<evidence type="ECO:0000259" key="12">
    <source>
        <dbReference type="Pfam" id="PF07715"/>
    </source>
</evidence>
<feature type="chain" id="PRO_5002518447" evidence="10">
    <location>
        <begin position="42"/>
        <end position="976"/>
    </location>
</feature>
<dbReference type="SUPFAM" id="SSF56935">
    <property type="entry name" value="Porins"/>
    <property type="match status" value="1"/>
</dbReference>
<keyword evidence="2 8" id="KW-0813">Transport</keyword>
<accession>A0A0F7KXA8</accession>
<sequence>MNNTNKFQELRQKSGGRKQRLLAGAAGAAVAFTFIAAPAFAQDAGAAEEEYEAPIIVTGSRIVRDGYDAPTPLSVISGEEINTEAPANISDFVNTLPAVSGSQNGGTNSGSLSSSNAGINALNLRDLGSNRTLVLLDGRRSVTSSAAGLVDVNTFPQSLIERVEVVTGGASAAYGSDAVSGVVNFVLDRDYQGFKANYEYGVTTYGDVPNHKIELTGGASLLDDRLHIIASGEFFTQEGVDTIDRDWNTHTFMVNNPYYAAGNGQPERIWADGIGEAILSPGGLITSGPFRGTYFGAIDPGTGLATLGEFAYGATTGRYTIGGDYLLEDEHFGSNSLAPHEERIGLFGRIGYEITPDVELFAQVSWNQYEGQSFYQQTPSSATIQLDNPYLPQSFVDMVNDYNATAAPADQVSSISIGTSNAGIPAAGSDNKRVVERYLVGAEGSLDVLGGLDWDISYQMGRADLDQQLTNTWLNSRMNAMTDAVYDGGGNIVCRVNIDGNPNNDLPGCVPINRIGIGGVTDEAVDYLFQLTPFRNQVVKQEVAAFNLSTNSLFDIWAGPVSLALGGEYRKETLDSTLDPLQYEQTWLYGNYREDDGSYNVKEAYIETIVPLFDGADFNGAFRITDYSSSGTVYTYKLGLTWQVIDAIKLRGTYSRDIRAGNLLDLFASGTARTNSISRPILDSNGNVTGVSVSDQFVQSATGNPQIDPEKADTIGLGVVFTPGFLPGFAFSADYFKIDLSDAIGSLSAEQAVLFCYEQKVEEQCLNIEYEGGQRFSTGRNLDVLTIDLPVFNFASQKVSGVDFEASYRTPLGPGDLALRAVASHYIENVSDDGFSYPTDTAGATLPSWSYRLTASYDYNGFRTTIVGRGFDDGVIDNAYVVCSVNCPASSPDARTVNNNYRAGSFYLDTNFVYEFEVAGVAAQAKFAVKNVLNKDPYVFGYGTIGGNNTAAYPRTDRGLYDTLGRTFRLGVSFEY</sequence>
<dbReference type="AlphaFoldDB" id="A0A0F7KXA8"/>
<feature type="domain" description="TonB-dependent receptor plug" evidence="12">
    <location>
        <begin position="67"/>
        <end position="182"/>
    </location>
</feature>
<comment type="subcellular location">
    <subcellularLocation>
        <location evidence="1 8">Cell outer membrane</location>
        <topology evidence="1 8">Multi-pass membrane protein</topology>
    </subcellularLocation>
</comment>
<feature type="domain" description="TonB-dependent receptor-like beta-barrel" evidence="11">
    <location>
        <begin position="455"/>
        <end position="917"/>
    </location>
</feature>
<feature type="signal peptide" evidence="10">
    <location>
        <begin position="1"/>
        <end position="41"/>
    </location>
</feature>
<dbReference type="PANTHER" id="PTHR47234:SF3">
    <property type="entry name" value="SECRETIN_TONB SHORT N-TERMINAL DOMAIN-CONTAINING PROTEIN"/>
    <property type="match status" value="1"/>
</dbReference>
<dbReference type="EMBL" id="CP011452">
    <property type="protein sequence ID" value="AKH43856.1"/>
    <property type="molecule type" value="Genomic_DNA"/>
</dbReference>
<dbReference type="Gene3D" id="2.40.170.20">
    <property type="entry name" value="TonB-dependent receptor, beta-barrel domain"/>
    <property type="match status" value="1"/>
</dbReference>
<dbReference type="Gene3D" id="2.170.130.10">
    <property type="entry name" value="TonB-dependent receptor, plug domain"/>
    <property type="match status" value="1"/>
</dbReference>
<keyword evidence="10" id="KW-0732">Signal</keyword>
<dbReference type="Pfam" id="PF07715">
    <property type="entry name" value="Plug"/>
    <property type="match status" value="1"/>
</dbReference>
<dbReference type="KEGG" id="aay:WYH_02828"/>
<protein>
    <submittedName>
        <fullName evidence="13">Vitamin B12 transporter BtuB</fullName>
    </submittedName>
</protein>
<proteinExistence type="inferred from homology"/>
<evidence type="ECO:0000256" key="4">
    <source>
        <dbReference type="ARBA" id="ARBA00022692"/>
    </source>
</evidence>
<evidence type="ECO:0000256" key="2">
    <source>
        <dbReference type="ARBA" id="ARBA00022448"/>
    </source>
</evidence>
<dbReference type="InterPro" id="IPR037066">
    <property type="entry name" value="Plug_dom_sf"/>
</dbReference>
<dbReference type="InterPro" id="IPR036942">
    <property type="entry name" value="Beta-barrel_TonB_sf"/>
</dbReference>
<organism evidence="13 14">
    <name type="scientific">Croceibacterium atlanticum</name>
    <dbReference type="NCBI Taxonomy" id="1267766"/>
    <lineage>
        <taxon>Bacteria</taxon>
        <taxon>Pseudomonadati</taxon>
        <taxon>Pseudomonadota</taxon>
        <taxon>Alphaproteobacteria</taxon>
        <taxon>Sphingomonadales</taxon>
        <taxon>Erythrobacteraceae</taxon>
        <taxon>Croceibacterium</taxon>
    </lineage>
</organism>
<dbReference type="InterPro" id="IPR039426">
    <property type="entry name" value="TonB-dep_rcpt-like"/>
</dbReference>
<evidence type="ECO:0000256" key="1">
    <source>
        <dbReference type="ARBA" id="ARBA00004571"/>
    </source>
</evidence>
<evidence type="ECO:0000256" key="6">
    <source>
        <dbReference type="ARBA" id="ARBA00023136"/>
    </source>
</evidence>
<dbReference type="PATRIC" id="fig|1267766.3.peg.2865"/>
<keyword evidence="6 8" id="KW-0472">Membrane</keyword>
<dbReference type="InterPro" id="IPR000531">
    <property type="entry name" value="Beta-barrel_TonB"/>
</dbReference>
<reference evidence="13" key="1">
    <citation type="submission" date="2015-05" db="EMBL/GenBank/DDBJ databases">
        <title>The complete genome of Altererythrobacter atlanticus strain 26DY36.</title>
        <authorList>
            <person name="Wu Y.-H."/>
            <person name="Cheng H."/>
            <person name="Wu X.-W."/>
        </authorList>
    </citation>
    <scope>NUCLEOTIDE SEQUENCE [LARGE SCALE GENOMIC DNA]</scope>
    <source>
        <strain evidence="13">26DY36</strain>
    </source>
</reference>
<evidence type="ECO:0000256" key="7">
    <source>
        <dbReference type="ARBA" id="ARBA00023237"/>
    </source>
</evidence>